<dbReference type="InterPro" id="IPR036612">
    <property type="entry name" value="KH_dom_type_1_sf"/>
</dbReference>
<dbReference type="InterPro" id="IPR022711">
    <property type="entry name" value="RNase_Y_N"/>
</dbReference>
<evidence type="ECO:0000256" key="1">
    <source>
        <dbReference type="ARBA" id="ARBA00004162"/>
    </source>
</evidence>
<dbReference type="Proteomes" id="UP000626844">
    <property type="component" value="Unassembled WGS sequence"/>
</dbReference>
<keyword evidence="8 12" id="KW-1133">Transmembrane helix</keyword>
<dbReference type="HAMAP" id="MF_00335">
    <property type="entry name" value="RNase_Y"/>
    <property type="match status" value="1"/>
</dbReference>
<evidence type="ECO:0000256" key="2">
    <source>
        <dbReference type="ARBA" id="ARBA00022475"/>
    </source>
</evidence>
<feature type="domain" description="HD" evidence="15">
    <location>
        <begin position="336"/>
        <end position="429"/>
    </location>
</feature>
<dbReference type="SMART" id="SM00322">
    <property type="entry name" value="KH"/>
    <property type="match status" value="1"/>
</dbReference>
<dbReference type="CDD" id="cd00077">
    <property type="entry name" value="HDc"/>
    <property type="match status" value="1"/>
</dbReference>
<evidence type="ECO:0000256" key="9">
    <source>
        <dbReference type="ARBA" id="ARBA00023136"/>
    </source>
</evidence>
<evidence type="ECO:0000256" key="14">
    <source>
        <dbReference type="SAM" id="Coils"/>
    </source>
</evidence>
<keyword evidence="17" id="KW-1185">Reference proteome</keyword>
<evidence type="ECO:0000313" key="17">
    <source>
        <dbReference type="Proteomes" id="UP000626844"/>
    </source>
</evidence>
<evidence type="ECO:0000256" key="12">
    <source>
        <dbReference type="HAMAP-Rule" id="MF_00335"/>
    </source>
</evidence>
<evidence type="ECO:0000256" key="13">
    <source>
        <dbReference type="NCBIfam" id="TIGR03319"/>
    </source>
</evidence>
<dbReference type="GO" id="GO:0004521">
    <property type="term" value="F:RNA endonuclease activity"/>
    <property type="evidence" value="ECO:0007669"/>
    <property type="project" value="UniProtKB-UniRule"/>
</dbReference>
<dbReference type="InterPro" id="IPR006675">
    <property type="entry name" value="HDIG_dom"/>
</dbReference>
<dbReference type="GO" id="GO:0006402">
    <property type="term" value="P:mRNA catabolic process"/>
    <property type="evidence" value="ECO:0007669"/>
    <property type="project" value="UniProtKB-UniRule"/>
</dbReference>
<dbReference type="EC" id="3.1.-.-" evidence="12 13"/>
<dbReference type="InterPro" id="IPR003607">
    <property type="entry name" value="HD/PDEase_dom"/>
</dbReference>
<dbReference type="FunFam" id="1.10.3210.10:FF:000003">
    <property type="entry name" value="Ribonuclease Y"/>
    <property type="match status" value="1"/>
</dbReference>
<evidence type="ECO:0000256" key="5">
    <source>
        <dbReference type="ARBA" id="ARBA00022759"/>
    </source>
</evidence>
<evidence type="ECO:0000256" key="4">
    <source>
        <dbReference type="ARBA" id="ARBA00022722"/>
    </source>
</evidence>
<dbReference type="AlphaFoldDB" id="A0A926NED2"/>
<keyword evidence="6 12" id="KW-0378">Hydrolase</keyword>
<protein>
    <recommendedName>
        <fullName evidence="11 12">Ribonuclease Y</fullName>
        <shortName evidence="12">RNase Y</shortName>
        <ecNumber evidence="12 13">3.1.-.-</ecNumber>
    </recommendedName>
</protein>
<dbReference type="GO" id="GO:0003723">
    <property type="term" value="F:RNA binding"/>
    <property type="evidence" value="ECO:0007669"/>
    <property type="project" value="UniProtKB-UniRule"/>
</dbReference>
<evidence type="ECO:0000256" key="8">
    <source>
        <dbReference type="ARBA" id="ARBA00022989"/>
    </source>
</evidence>
<dbReference type="NCBIfam" id="TIGR03319">
    <property type="entry name" value="RNase_Y"/>
    <property type="match status" value="1"/>
</dbReference>
<dbReference type="SUPFAM" id="SSF109604">
    <property type="entry name" value="HD-domain/PDEase-like"/>
    <property type="match status" value="1"/>
</dbReference>
<dbReference type="GO" id="GO:0005886">
    <property type="term" value="C:plasma membrane"/>
    <property type="evidence" value="ECO:0007669"/>
    <property type="project" value="UniProtKB-SubCell"/>
</dbReference>
<dbReference type="SMART" id="SM00471">
    <property type="entry name" value="HDc"/>
    <property type="match status" value="1"/>
</dbReference>
<evidence type="ECO:0000256" key="3">
    <source>
        <dbReference type="ARBA" id="ARBA00022692"/>
    </source>
</evidence>
<keyword evidence="7 12" id="KW-0694">RNA-binding</keyword>
<keyword evidence="5 12" id="KW-0255">Endonuclease</keyword>
<dbReference type="PANTHER" id="PTHR12826">
    <property type="entry name" value="RIBONUCLEASE Y"/>
    <property type="match status" value="1"/>
</dbReference>
<comment type="caution">
    <text evidence="16">The sequence shown here is derived from an EMBL/GenBank/DDBJ whole genome shotgun (WGS) entry which is preliminary data.</text>
</comment>
<reference evidence="16" key="1">
    <citation type="submission" date="2020-09" db="EMBL/GenBank/DDBJ databases">
        <title>A novel bacterium of genus Bacillus, isolated from South China Sea.</title>
        <authorList>
            <person name="Huang H."/>
            <person name="Mo K."/>
            <person name="Hu Y."/>
        </authorList>
    </citation>
    <scope>NUCLEOTIDE SEQUENCE</scope>
    <source>
        <strain evidence="16">IB182487</strain>
    </source>
</reference>
<dbReference type="InterPro" id="IPR006674">
    <property type="entry name" value="HD_domain"/>
</dbReference>
<dbReference type="FunFam" id="3.30.1370.10:FF:000006">
    <property type="entry name" value="Ribonuclease Y"/>
    <property type="match status" value="1"/>
</dbReference>
<feature type="transmembrane region" description="Helical" evidence="12">
    <location>
        <begin position="6"/>
        <end position="24"/>
    </location>
</feature>
<dbReference type="InterPro" id="IPR017705">
    <property type="entry name" value="Ribonuclease_Y"/>
</dbReference>
<gene>
    <name evidence="12 16" type="primary">rny</name>
    <name evidence="16" type="ORF">IC621_03510</name>
</gene>
<accession>A0A926NED2</accession>
<dbReference type="Gene3D" id="1.10.3210.10">
    <property type="entry name" value="Hypothetical protein af1432"/>
    <property type="match status" value="1"/>
</dbReference>
<evidence type="ECO:0000259" key="15">
    <source>
        <dbReference type="PROSITE" id="PS51831"/>
    </source>
</evidence>
<dbReference type="InterPro" id="IPR004088">
    <property type="entry name" value="KH_dom_type_1"/>
</dbReference>
<keyword evidence="9 12" id="KW-0472">Membrane</keyword>
<dbReference type="Pfam" id="PF12072">
    <property type="entry name" value="RNase_Y_N"/>
    <property type="match status" value="1"/>
</dbReference>
<proteinExistence type="inferred from homology"/>
<dbReference type="NCBIfam" id="TIGR00277">
    <property type="entry name" value="HDIG"/>
    <property type="match status" value="1"/>
</dbReference>
<dbReference type="SUPFAM" id="SSF54791">
    <property type="entry name" value="Eukaryotic type KH-domain (KH-domain type I)"/>
    <property type="match status" value="1"/>
</dbReference>
<comment type="subcellular location">
    <subcellularLocation>
        <location evidence="1 12">Cell membrane</location>
        <topology evidence="1 12">Single-pass membrane protein</topology>
    </subcellularLocation>
</comment>
<keyword evidence="14" id="KW-0175">Coiled coil</keyword>
<evidence type="ECO:0000256" key="6">
    <source>
        <dbReference type="ARBA" id="ARBA00022801"/>
    </source>
</evidence>
<keyword evidence="4 12" id="KW-0540">Nuclease</keyword>
<dbReference type="Pfam" id="PF01966">
    <property type="entry name" value="HD"/>
    <property type="match status" value="1"/>
</dbReference>
<keyword evidence="2 12" id="KW-1003">Cell membrane</keyword>
<evidence type="ECO:0000256" key="7">
    <source>
        <dbReference type="ARBA" id="ARBA00022884"/>
    </source>
</evidence>
<name>A0A926NED2_9BACI</name>
<dbReference type="RefSeq" id="WP_191155796.1">
    <property type="nucleotide sequence ID" value="NZ_JACXAI010000003.1"/>
</dbReference>
<dbReference type="Gene3D" id="3.30.1370.10">
    <property type="entry name" value="K Homology domain, type 1"/>
    <property type="match status" value="1"/>
</dbReference>
<dbReference type="InterPro" id="IPR004087">
    <property type="entry name" value="KH_dom"/>
</dbReference>
<sequence>MDPLFIIISILLGLIVGVVVGYFVRKSIAEAKIAGAKNAAEQILEDAKRDSEAVKKEALLEAKDEIHKLRTEAEQEVRERRNELQKQENRLLQKEENLDRKDETLDKREAMLEKKEDSLNERQQHIEEMESKVDEMVRKQQAELERISGLTRDEAKQIILDKVENELSHDVALMVKETENRAKEEADKKAKEILSLAIQRCAADHVAETTVSVVNLPNDEMKGRIIGREGRNIRTLETLTGIDLIIDDTPEAVILSGFDPIRRETARIALDKLVQDGRIHPARIEEMVEKSRREVDEYIREVGEQTTFEVGVHGLHPDLIKILGRLKFRTSYGQNVLKHSMEVSFLAGLMAAELGEDETLAKRAGLLHDIGKAIDHEVEGSHVEIGVELGTKYKEHPVVINSIASHHGDVEPTSIISVLVAAADALSAARPGARSETLENYIRRLEKLEEISESYEGVEKSFAIQAGREVRIMVKPDSITDLEAHRLARDIRKRIEEELDYPGHIKVTVIRETRAVEYAK</sequence>
<evidence type="ECO:0000256" key="11">
    <source>
        <dbReference type="ARBA" id="ARBA00073072"/>
    </source>
</evidence>
<keyword evidence="3 12" id="KW-0812">Transmembrane</keyword>
<dbReference type="Pfam" id="PF00013">
    <property type="entry name" value="KH_1"/>
    <property type="match status" value="1"/>
</dbReference>
<evidence type="ECO:0000256" key="10">
    <source>
        <dbReference type="ARBA" id="ARBA00061537"/>
    </source>
</evidence>
<organism evidence="16 17">
    <name type="scientific">Metabacillus arenae</name>
    <dbReference type="NCBI Taxonomy" id="2771434"/>
    <lineage>
        <taxon>Bacteria</taxon>
        <taxon>Bacillati</taxon>
        <taxon>Bacillota</taxon>
        <taxon>Bacilli</taxon>
        <taxon>Bacillales</taxon>
        <taxon>Bacillaceae</taxon>
        <taxon>Metabacillus</taxon>
    </lineage>
</organism>
<dbReference type="CDD" id="cd22431">
    <property type="entry name" value="KH-I_RNaseY"/>
    <property type="match status" value="1"/>
</dbReference>
<evidence type="ECO:0000313" key="16">
    <source>
        <dbReference type="EMBL" id="MBD1379290.1"/>
    </source>
</evidence>
<dbReference type="EMBL" id="JACXAI010000003">
    <property type="protein sequence ID" value="MBD1379290.1"/>
    <property type="molecule type" value="Genomic_DNA"/>
</dbReference>
<comment type="function">
    <text evidence="12">Endoribonuclease that initiates mRNA decay.</text>
</comment>
<dbReference type="PANTHER" id="PTHR12826:SF15">
    <property type="entry name" value="RIBONUCLEASE Y"/>
    <property type="match status" value="1"/>
</dbReference>
<dbReference type="PROSITE" id="PS51831">
    <property type="entry name" value="HD"/>
    <property type="match status" value="1"/>
</dbReference>
<dbReference type="GO" id="GO:0016787">
    <property type="term" value="F:hydrolase activity"/>
    <property type="evidence" value="ECO:0007669"/>
    <property type="project" value="UniProtKB-KW"/>
</dbReference>
<dbReference type="PROSITE" id="PS50084">
    <property type="entry name" value="KH_TYPE_1"/>
    <property type="match status" value="1"/>
</dbReference>
<feature type="coiled-coil region" evidence="14">
    <location>
        <begin position="37"/>
        <end position="146"/>
    </location>
</feature>
<comment type="similarity">
    <text evidence="10 12">Belongs to the RNase Y family.</text>
</comment>